<evidence type="ECO:0000259" key="2">
    <source>
        <dbReference type="Pfam" id="PF19189"/>
    </source>
</evidence>
<dbReference type="GO" id="GO:0005739">
    <property type="term" value="C:mitochondrion"/>
    <property type="evidence" value="ECO:0007669"/>
    <property type="project" value="InterPro"/>
</dbReference>
<dbReference type="PANTHER" id="PTHR39468">
    <property type="entry name" value="CHROMOSOME 7, WHOLE GENOME SHOTGUN SEQUENCE"/>
    <property type="match status" value="1"/>
</dbReference>
<accession>A0A9P6EFD2</accession>
<name>A0A9P6EFD2_9AGAR</name>
<dbReference type="PANTHER" id="PTHR39468:SF1">
    <property type="entry name" value="MTF2-LIKE C-TERMINAL DOMAIN-CONTAINING PROTEIN"/>
    <property type="match status" value="1"/>
</dbReference>
<comment type="caution">
    <text evidence="3">The sequence shown here is derived from an EMBL/GenBank/DDBJ whole genome shotgun (WGS) entry which is preliminary data.</text>
</comment>
<evidence type="ECO:0000256" key="1">
    <source>
        <dbReference type="SAM" id="MobiDB-lite"/>
    </source>
</evidence>
<evidence type="ECO:0000313" key="4">
    <source>
        <dbReference type="Proteomes" id="UP000807306"/>
    </source>
</evidence>
<evidence type="ECO:0000313" key="3">
    <source>
        <dbReference type="EMBL" id="KAF9528518.1"/>
    </source>
</evidence>
<dbReference type="OrthoDB" id="2444174at2759"/>
<dbReference type="InterPro" id="IPR040009">
    <property type="entry name" value="Mtf2/C5D6.12-like"/>
</dbReference>
<dbReference type="Proteomes" id="UP000807306">
    <property type="component" value="Unassembled WGS sequence"/>
</dbReference>
<sequence length="397" mass="45699">MLKHLIDMSISSLRRVSALSRPTERLPILLCTHGTRYLSSQNSDSRLQRTSTEDNSIFSSSSSPWDQIFNDNSKAPQSLKDDSADSFRPLRRQTITERENKVITGMLDMIFNKRKPDGVELPDTRVQGVGGRNLDDLVSRLRRHSKPLRWAKEPTAELWDQKKEEMLKCDNDQELLEWAKREVFDESKKYETTAKPMIGGAAFSSEQGTQSSMLQSPIYPKVIAHLMRTFRDHYRDPNLTLFIFHHAQKLSVVSYVFGCSTESYNELIQTRWSCFRDLQGVHNAVQEMAVNGVPIDGTTRKLIETVRRDIRQVELHTEAGEGSRKAVWGLLSKVERLVAMKLKPKKAEVWDRWKSDILNEGAAGEEDWAFDTWDSDSNPSLRWRKSMNTRKALTRHS</sequence>
<dbReference type="InterPro" id="IPR043837">
    <property type="entry name" value="Mtf2-like_C"/>
</dbReference>
<gene>
    <name evidence="3" type="ORF">CPB83DRAFT_791551</name>
</gene>
<reference evidence="3" key="1">
    <citation type="submission" date="2020-11" db="EMBL/GenBank/DDBJ databases">
        <authorList>
            <consortium name="DOE Joint Genome Institute"/>
            <person name="Ahrendt S."/>
            <person name="Riley R."/>
            <person name="Andreopoulos W."/>
            <person name="Labutti K."/>
            <person name="Pangilinan J."/>
            <person name="Ruiz-Duenas F.J."/>
            <person name="Barrasa J.M."/>
            <person name="Sanchez-Garcia M."/>
            <person name="Camarero S."/>
            <person name="Miyauchi S."/>
            <person name="Serrano A."/>
            <person name="Linde D."/>
            <person name="Babiker R."/>
            <person name="Drula E."/>
            <person name="Ayuso-Fernandez I."/>
            <person name="Pacheco R."/>
            <person name="Padilla G."/>
            <person name="Ferreira P."/>
            <person name="Barriuso J."/>
            <person name="Kellner H."/>
            <person name="Castanera R."/>
            <person name="Alfaro M."/>
            <person name="Ramirez L."/>
            <person name="Pisabarro A.G."/>
            <person name="Kuo A."/>
            <person name="Tritt A."/>
            <person name="Lipzen A."/>
            <person name="He G."/>
            <person name="Yan M."/>
            <person name="Ng V."/>
            <person name="Cullen D."/>
            <person name="Martin F."/>
            <person name="Rosso M.-N."/>
            <person name="Henrissat B."/>
            <person name="Hibbett D."/>
            <person name="Martinez A.T."/>
            <person name="Grigoriev I.V."/>
        </authorList>
    </citation>
    <scope>NUCLEOTIDE SEQUENCE</scope>
    <source>
        <strain evidence="3">CBS 506.95</strain>
    </source>
</reference>
<feature type="region of interest" description="Disordered" evidence="1">
    <location>
        <begin position="40"/>
        <end position="64"/>
    </location>
</feature>
<dbReference type="Pfam" id="PF19189">
    <property type="entry name" value="Mtf2"/>
    <property type="match status" value="1"/>
</dbReference>
<keyword evidence="4" id="KW-1185">Reference proteome</keyword>
<dbReference type="AlphaFoldDB" id="A0A9P6EFD2"/>
<organism evidence="3 4">
    <name type="scientific">Crepidotus variabilis</name>
    <dbReference type="NCBI Taxonomy" id="179855"/>
    <lineage>
        <taxon>Eukaryota</taxon>
        <taxon>Fungi</taxon>
        <taxon>Dikarya</taxon>
        <taxon>Basidiomycota</taxon>
        <taxon>Agaricomycotina</taxon>
        <taxon>Agaricomycetes</taxon>
        <taxon>Agaricomycetidae</taxon>
        <taxon>Agaricales</taxon>
        <taxon>Agaricineae</taxon>
        <taxon>Crepidotaceae</taxon>
        <taxon>Crepidotus</taxon>
    </lineage>
</organism>
<protein>
    <recommendedName>
        <fullName evidence="2">Mtf2-like C-terminal domain-containing protein</fullName>
    </recommendedName>
</protein>
<proteinExistence type="predicted"/>
<feature type="domain" description="Mtf2-like C-terminal" evidence="2">
    <location>
        <begin position="156"/>
        <end position="328"/>
    </location>
</feature>
<dbReference type="EMBL" id="MU157852">
    <property type="protein sequence ID" value="KAF9528518.1"/>
    <property type="molecule type" value="Genomic_DNA"/>
</dbReference>